<evidence type="ECO:0000256" key="2">
    <source>
        <dbReference type="SAM" id="Phobius"/>
    </source>
</evidence>
<feature type="compositionally biased region" description="Low complexity" evidence="1">
    <location>
        <begin position="116"/>
        <end position="129"/>
    </location>
</feature>
<evidence type="ECO:0000256" key="1">
    <source>
        <dbReference type="SAM" id="MobiDB-lite"/>
    </source>
</evidence>
<feature type="region of interest" description="Disordered" evidence="1">
    <location>
        <begin position="107"/>
        <end position="129"/>
    </location>
</feature>
<dbReference type="GeneID" id="54299183"/>
<keyword evidence="2" id="KW-0812">Transmembrane</keyword>
<proteinExistence type="predicted"/>
<dbReference type="Proteomes" id="UP000799438">
    <property type="component" value="Unassembled WGS sequence"/>
</dbReference>
<dbReference type="AlphaFoldDB" id="A0A6A6ATQ3"/>
<reference evidence="3" key="1">
    <citation type="journal article" date="2020" name="Stud. Mycol.">
        <title>101 Dothideomycetes genomes: a test case for predicting lifestyles and emergence of pathogens.</title>
        <authorList>
            <person name="Haridas S."/>
            <person name="Albert R."/>
            <person name="Binder M."/>
            <person name="Bloem J."/>
            <person name="Labutti K."/>
            <person name="Salamov A."/>
            <person name="Andreopoulos B."/>
            <person name="Baker S."/>
            <person name="Barry K."/>
            <person name="Bills G."/>
            <person name="Bluhm B."/>
            <person name="Cannon C."/>
            <person name="Castanera R."/>
            <person name="Culley D."/>
            <person name="Daum C."/>
            <person name="Ezra D."/>
            <person name="Gonzalez J."/>
            <person name="Henrissat B."/>
            <person name="Kuo A."/>
            <person name="Liang C."/>
            <person name="Lipzen A."/>
            <person name="Lutzoni F."/>
            <person name="Magnuson J."/>
            <person name="Mondo S."/>
            <person name="Nolan M."/>
            <person name="Ohm R."/>
            <person name="Pangilinan J."/>
            <person name="Park H.-J."/>
            <person name="Ramirez L."/>
            <person name="Alfaro M."/>
            <person name="Sun H."/>
            <person name="Tritt A."/>
            <person name="Yoshinaga Y."/>
            <person name="Zwiers L.-H."/>
            <person name="Turgeon B."/>
            <person name="Goodwin S."/>
            <person name="Spatafora J."/>
            <person name="Crous P."/>
            <person name="Grigoriev I."/>
        </authorList>
    </citation>
    <scope>NUCLEOTIDE SEQUENCE</scope>
    <source>
        <strain evidence="3">CBS 121167</strain>
    </source>
</reference>
<feature type="compositionally biased region" description="Basic and acidic residues" evidence="1">
    <location>
        <begin position="1"/>
        <end position="10"/>
    </location>
</feature>
<gene>
    <name evidence="3" type="ORF">K452DRAFT_29432</name>
</gene>
<keyword evidence="2" id="KW-0472">Membrane</keyword>
<sequence>MAGAPKHEYSTLEVSAQQPSDLPEVVSHDLPEAISTDLPEAVPQTSASSAPEPIFASYHDKQLDADVAPAPEKRSSICGLRKRTFWIALVVALLVIIGVAVGAGVGATRNKDSDDSSSSSGASSSNSSTRGIISTSRLAAANYTDAAGVEHSQLYYQDVSLDIWMADWSEKNNNWTLGKLQPNDNTSDITPRNGTPIAAYNFWYSEEVRPFLQSTLLSDILC</sequence>
<feature type="region of interest" description="Disordered" evidence="1">
    <location>
        <begin position="1"/>
        <end position="51"/>
    </location>
</feature>
<evidence type="ECO:0000313" key="3">
    <source>
        <dbReference type="EMBL" id="KAF2135349.1"/>
    </source>
</evidence>
<organism evidence="3 4">
    <name type="scientific">Aplosporella prunicola CBS 121167</name>
    <dbReference type="NCBI Taxonomy" id="1176127"/>
    <lineage>
        <taxon>Eukaryota</taxon>
        <taxon>Fungi</taxon>
        <taxon>Dikarya</taxon>
        <taxon>Ascomycota</taxon>
        <taxon>Pezizomycotina</taxon>
        <taxon>Dothideomycetes</taxon>
        <taxon>Dothideomycetes incertae sedis</taxon>
        <taxon>Botryosphaeriales</taxon>
        <taxon>Aplosporellaceae</taxon>
        <taxon>Aplosporella</taxon>
    </lineage>
</organism>
<protein>
    <submittedName>
        <fullName evidence="3">Uncharacterized protein</fullName>
    </submittedName>
</protein>
<evidence type="ECO:0000313" key="4">
    <source>
        <dbReference type="Proteomes" id="UP000799438"/>
    </source>
</evidence>
<name>A0A6A6ATQ3_9PEZI</name>
<dbReference type="EMBL" id="ML995596">
    <property type="protein sequence ID" value="KAF2135349.1"/>
    <property type="molecule type" value="Genomic_DNA"/>
</dbReference>
<dbReference type="SUPFAM" id="SSF89372">
    <property type="entry name" value="Fucose-specific lectin"/>
    <property type="match status" value="1"/>
</dbReference>
<feature type="transmembrane region" description="Helical" evidence="2">
    <location>
        <begin position="84"/>
        <end position="107"/>
    </location>
</feature>
<keyword evidence="2" id="KW-1133">Transmembrane helix</keyword>
<keyword evidence="4" id="KW-1185">Reference proteome</keyword>
<dbReference type="RefSeq" id="XP_033391067.1">
    <property type="nucleotide sequence ID" value="XM_033541686.1"/>
</dbReference>
<dbReference type="OrthoDB" id="5396810at2759"/>
<dbReference type="Gene3D" id="2.120.10.70">
    <property type="entry name" value="Fucose-specific lectin"/>
    <property type="match status" value="1"/>
</dbReference>
<accession>A0A6A6ATQ3</accession>